<evidence type="ECO:0000256" key="1">
    <source>
        <dbReference type="SAM" id="MobiDB-lite"/>
    </source>
</evidence>
<accession>A0A542YVT6</accession>
<feature type="chain" id="PRO_5022009983" description="SurA-like protein" evidence="2">
    <location>
        <begin position="37"/>
        <end position="190"/>
    </location>
</feature>
<organism evidence="3 4">
    <name type="scientific">Ornithinicoccus hortensis</name>
    <dbReference type="NCBI Taxonomy" id="82346"/>
    <lineage>
        <taxon>Bacteria</taxon>
        <taxon>Bacillati</taxon>
        <taxon>Actinomycetota</taxon>
        <taxon>Actinomycetes</taxon>
        <taxon>Micrococcales</taxon>
        <taxon>Intrasporangiaceae</taxon>
        <taxon>Ornithinicoccus</taxon>
    </lineage>
</organism>
<evidence type="ECO:0000256" key="2">
    <source>
        <dbReference type="SAM" id="SignalP"/>
    </source>
</evidence>
<sequence>MGAVKPADLLRARTRRSRALLAATAAATLLLSGCGAAEGDFAVKVNGEAISQSDLQEAAEQWNSFAQQPETPQTMITSLAKGPALESFFPDNPLTDEALIGQFQELDVTDPSDVLLDFARSRIFEGSTGSIDPAELQAALAEVDVEVNPRFGTWDPATAAVVQSTPDWIVSNGGEDTGDSAPAEEPGAGN</sequence>
<keyword evidence="4" id="KW-1185">Reference proteome</keyword>
<name>A0A542YVT6_9MICO</name>
<evidence type="ECO:0008006" key="5">
    <source>
        <dbReference type="Google" id="ProtNLM"/>
    </source>
</evidence>
<reference evidence="3 4" key="1">
    <citation type="submission" date="2019-06" db="EMBL/GenBank/DDBJ databases">
        <title>Sequencing the genomes of 1000 actinobacteria strains.</title>
        <authorList>
            <person name="Klenk H.-P."/>
        </authorList>
    </citation>
    <scope>NUCLEOTIDE SEQUENCE [LARGE SCALE GENOMIC DNA]</scope>
    <source>
        <strain evidence="3 4">DSM 12335</strain>
    </source>
</reference>
<proteinExistence type="predicted"/>
<gene>
    <name evidence="3" type="ORF">FB467_3254</name>
</gene>
<feature type="signal peptide" evidence="2">
    <location>
        <begin position="1"/>
        <end position="36"/>
    </location>
</feature>
<dbReference type="EMBL" id="VFOP01000001">
    <property type="protein sequence ID" value="TQL52084.1"/>
    <property type="molecule type" value="Genomic_DNA"/>
</dbReference>
<evidence type="ECO:0000313" key="3">
    <source>
        <dbReference type="EMBL" id="TQL52084.1"/>
    </source>
</evidence>
<dbReference type="PROSITE" id="PS51257">
    <property type="entry name" value="PROKAR_LIPOPROTEIN"/>
    <property type="match status" value="1"/>
</dbReference>
<comment type="caution">
    <text evidence="3">The sequence shown here is derived from an EMBL/GenBank/DDBJ whole genome shotgun (WGS) entry which is preliminary data.</text>
</comment>
<evidence type="ECO:0000313" key="4">
    <source>
        <dbReference type="Proteomes" id="UP000319516"/>
    </source>
</evidence>
<dbReference type="AlphaFoldDB" id="A0A542YVT6"/>
<protein>
    <recommendedName>
        <fullName evidence="5">SurA-like protein</fullName>
    </recommendedName>
</protein>
<keyword evidence="2" id="KW-0732">Signal</keyword>
<dbReference type="Proteomes" id="UP000319516">
    <property type="component" value="Unassembled WGS sequence"/>
</dbReference>
<feature type="region of interest" description="Disordered" evidence="1">
    <location>
        <begin position="169"/>
        <end position="190"/>
    </location>
</feature>